<dbReference type="InterPro" id="IPR029149">
    <property type="entry name" value="Creatin/AminoP/Spt16_N"/>
</dbReference>
<keyword evidence="3" id="KW-0378">Hydrolase</keyword>
<evidence type="ECO:0000313" key="5">
    <source>
        <dbReference type="EMBL" id="CAG8719804.1"/>
    </source>
</evidence>
<dbReference type="Pfam" id="PF16189">
    <property type="entry name" value="Creatinase_N_2"/>
    <property type="match status" value="1"/>
</dbReference>
<feature type="non-terminal residue" evidence="5">
    <location>
        <position position="1"/>
    </location>
</feature>
<dbReference type="OrthoDB" id="9995434at2759"/>
<evidence type="ECO:0000256" key="1">
    <source>
        <dbReference type="ARBA" id="ARBA00008766"/>
    </source>
</evidence>
<dbReference type="PANTHER" id="PTHR43763:SF6">
    <property type="entry name" value="XAA-PRO AMINOPEPTIDASE 1"/>
    <property type="match status" value="1"/>
</dbReference>
<dbReference type="FunFam" id="3.40.350.10:FF:000003">
    <property type="entry name" value="Xaa-pro aminopeptidase P"/>
    <property type="match status" value="1"/>
</dbReference>
<gene>
    <name evidence="5" type="ORF">AMORRO_LOCUS13265</name>
</gene>
<dbReference type="EMBL" id="CAJVPV010022079">
    <property type="protein sequence ID" value="CAG8719804.1"/>
    <property type="molecule type" value="Genomic_DNA"/>
</dbReference>
<proteinExistence type="inferred from homology"/>
<reference evidence="5" key="1">
    <citation type="submission" date="2021-06" db="EMBL/GenBank/DDBJ databases">
        <authorList>
            <person name="Kallberg Y."/>
            <person name="Tangrot J."/>
            <person name="Rosling A."/>
        </authorList>
    </citation>
    <scope>NUCLEOTIDE SEQUENCE</scope>
    <source>
        <strain evidence="5">CL551</strain>
    </source>
</reference>
<dbReference type="Gene3D" id="3.40.350.10">
    <property type="entry name" value="Creatinase/prolidase N-terminal domain"/>
    <property type="match status" value="2"/>
</dbReference>
<dbReference type="GO" id="GO:0016787">
    <property type="term" value="F:hydrolase activity"/>
    <property type="evidence" value="ECO:0007669"/>
    <property type="project" value="UniProtKB-KW"/>
</dbReference>
<accession>A0A9N9I3G1</accession>
<dbReference type="SUPFAM" id="SSF53092">
    <property type="entry name" value="Creatinase/prolidase N-terminal domain"/>
    <property type="match status" value="1"/>
</dbReference>
<sequence>MSEKDDGSCNSEVTNTTERLAKLRSLLKNEKYNLTAYVIPSEDAHQSEYTAECDARRAFISGFTGSAGLAVVSADSAALFTDGRYFLQASKQLDHNWTLMKQGLPDVPTWQEYLQNLPKGSKIGIDPTLITAPDARTLSESLGRNGSSLVPTDENLVDLVWGDARPPRPTNPLIVLEERYTGKPYKEKIANLREELAKEKRYGFVVSALDEIACQFNIFSLFPNVRLVTVAFDNLQIMKYDFTGLFNLRGSDVKFNP</sequence>
<feature type="domain" description="Creatinase N-terminal" evidence="4">
    <location>
        <begin position="19"/>
        <end position="154"/>
    </location>
</feature>
<dbReference type="Proteomes" id="UP000789342">
    <property type="component" value="Unassembled WGS sequence"/>
</dbReference>
<name>A0A9N9I3G1_9GLOM</name>
<dbReference type="GO" id="GO:0046872">
    <property type="term" value="F:metal ion binding"/>
    <property type="evidence" value="ECO:0007669"/>
    <property type="project" value="UniProtKB-KW"/>
</dbReference>
<evidence type="ECO:0000256" key="3">
    <source>
        <dbReference type="ARBA" id="ARBA00022801"/>
    </source>
</evidence>
<dbReference type="Pfam" id="PF01321">
    <property type="entry name" value="Creatinase_N"/>
    <property type="match status" value="1"/>
</dbReference>
<keyword evidence="6" id="KW-1185">Reference proteome</keyword>
<dbReference type="PANTHER" id="PTHR43763">
    <property type="entry name" value="XAA-PRO AMINOPEPTIDASE 1"/>
    <property type="match status" value="1"/>
</dbReference>
<evidence type="ECO:0000259" key="4">
    <source>
        <dbReference type="Pfam" id="PF01321"/>
    </source>
</evidence>
<dbReference type="InterPro" id="IPR000587">
    <property type="entry name" value="Creatinase_N"/>
</dbReference>
<comment type="caution">
    <text evidence="5">The sequence shown here is derived from an EMBL/GenBank/DDBJ whole genome shotgun (WGS) entry which is preliminary data.</text>
</comment>
<evidence type="ECO:0000313" key="6">
    <source>
        <dbReference type="Proteomes" id="UP000789342"/>
    </source>
</evidence>
<organism evidence="5 6">
    <name type="scientific">Acaulospora morrowiae</name>
    <dbReference type="NCBI Taxonomy" id="94023"/>
    <lineage>
        <taxon>Eukaryota</taxon>
        <taxon>Fungi</taxon>
        <taxon>Fungi incertae sedis</taxon>
        <taxon>Mucoromycota</taxon>
        <taxon>Glomeromycotina</taxon>
        <taxon>Glomeromycetes</taxon>
        <taxon>Diversisporales</taxon>
        <taxon>Acaulosporaceae</taxon>
        <taxon>Acaulospora</taxon>
    </lineage>
</organism>
<dbReference type="AlphaFoldDB" id="A0A9N9I3G1"/>
<dbReference type="InterPro" id="IPR050422">
    <property type="entry name" value="X-Pro_aminopeptidase_P"/>
</dbReference>
<keyword evidence="2" id="KW-0479">Metal-binding</keyword>
<comment type="similarity">
    <text evidence="1">Belongs to the peptidase M24B family.</text>
</comment>
<evidence type="ECO:0000256" key="2">
    <source>
        <dbReference type="ARBA" id="ARBA00022723"/>
    </source>
</evidence>
<protein>
    <submittedName>
        <fullName evidence="5">2756_t:CDS:1</fullName>
    </submittedName>
</protein>